<dbReference type="InterPro" id="IPR013320">
    <property type="entry name" value="ConA-like_dom_sf"/>
</dbReference>
<feature type="signal peptide" evidence="1">
    <location>
        <begin position="1"/>
        <end position="17"/>
    </location>
</feature>
<evidence type="ECO:0000256" key="1">
    <source>
        <dbReference type="SAM" id="SignalP"/>
    </source>
</evidence>
<keyword evidence="1" id="KW-0732">Signal</keyword>
<proteinExistence type="predicted"/>
<dbReference type="RefSeq" id="XP_005111222.1">
    <property type="nucleotide sequence ID" value="XM_005111165.3"/>
</dbReference>
<sequence length="228" mass="25668">MLRIVALTLLLLCSVEGASRVLVEMGYVGDSIKLSLQLSGSDAPTARDVTFYYFINGRESTGKAAPVGDSWRYELTLAEKNGRFLISAFAMYTDVAGLLHKTAVAREDATFHSGLSQRRTAPEIPSRQIRGVVIFRDDFNSFDTNKWKHEVSMYGGYNGEFQVYTNDGKNVFAQNGHLYIQPAFQWTPARHVYLRQDKGMINYDCYTSALHKASKRGQVNFKNLTNNI</sequence>
<evidence type="ECO:0000313" key="3">
    <source>
        <dbReference type="RefSeq" id="XP_005111222.1"/>
    </source>
</evidence>
<organism evidence="2 3">
    <name type="scientific">Aplysia californica</name>
    <name type="common">California sea hare</name>
    <dbReference type="NCBI Taxonomy" id="6500"/>
    <lineage>
        <taxon>Eukaryota</taxon>
        <taxon>Metazoa</taxon>
        <taxon>Spiralia</taxon>
        <taxon>Lophotrochozoa</taxon>
        <taxon>Mollusca</taxon>
        <taxon>Gastropoda</taxon>
        <taxon>Heterobranchia</taxon>
        <taxon>Euthyneura</taxon>
        <taxon>Tectipleura</taxon>
        <taxon>Aplysiida</taxon>
        <taxon>Aplysioidea</taxon>
        <taxon>Aplysiidae</taxon>
        <taxon>Aplysia</taxon>
    </lineage>
</organism>
<protein>
    <submittedName>
        <fullName evidence="3">Uncharacterized protein LOC101851000</fullName>
    </submittedName>
</protein>
<name>A0ABM0K8D7_APLCA</name>
<evidence type="ECO:0000313" key="2">
    <source>
        <dbReference type="Proteomes" id="UP000694888"/>
    </source>
</evidence>
<reference evidence="3" key="1">
    <citation type="submission" date="2025-08" db="UniProtKB">
        <authorList>
            <consortium name="RefSeq"/>
        </authorList>
    </citation>
    <scope>IDENTIFICATION</scope>
</reference>
<dbReference type="SUPFAM" id="SSF49899">
    <property type="entry name" value="Concanavalin A-like lectins/glucanases"/>
    <property type="match status" value="1"/>
</dbReference>
<gene>
    <name evidence="3" type="primary">LOC101851000</name>
</gene>
<dbReference type="Gene3D" id="2.60.120.200">
    <property type="match status" value="1"/>
</dbReference>
<keyword evidence="2" id="KW-1185">Reference proteome</keyword>
<dbReference type="GeneID" id="101851000"/>
<feature type="chain" id="PRO_5047001038" evidence="1">
    <location>
        <begin position="18"/>
        <end position="228"/>
    </location>
</feature>
<accession>A0ABM0K8D7</accession>
<dbReference type="Proteomes" id="UP000694888">
    <property type="component" value="Unplaced"/>
</dbReference>